<dbReference type="SUPFAM" id="SSF56059">
    <property type="entry name" value="Glutathione synthetase ATP-binding domain-like"/>
    <property type="match status" value="1"/>
</dbReference>
<dbReference type="EMBL" id="BMEL01000002">
    <property type="protein sequence ID" value="GGF18782.1"/>
    <property type="molecule type" value="Genomic_DNA"/>
</dbReference>
<evidence type="ECO:0000313" key="4">
    <source>
        <dbReference type="Proteomes" id="UP000660110"/>
    </source>
</evidence>
<dbReference type="Gene3D" id="3.40.50.20">
    <property type="match status" value="1"/>
</dbReference>
<evidence type="ECO:0000256" key="1">
    <source>
        <dbReference type="PROSITE-ProRule" id="PRU00409"/>
    </source>
</evidence>
<dbReference type="PROSITE" id="PS50975">
    <property type="entry name" value="ATP_GRASP"/>
    <property type="match status" value="1"/>
</dbReference>
<feature type="domain" description="ATP-grasp" evidence="2">
    <location>
        <begin position="119"/>
        <end position="314"/>
    </location>
</feature>
<comment type="caution">
    <text evidence="3">The sequence shown here is derived from an EMBL/GenBank/DDBJ whole genome shotgun (WGS) entry which is preliminary data.</text>
</comment>
<evidence type="ECO:0000313" key="3">
    <source>
        <dbReference type="EMBL" id="GGF18782.1"/>
    </source>
</evidence>
<dbReference type="GO" id="GO:0046872">
    <property type="term" value="F:metal ion binding"/>
    <property type="evidence" value="ECO:0007669"/>
    <property type="project" value="InterPro"/>
</dbReference>
<name>A0A917B2K8_HALAA</name>
<keyword evidence="1" id="KW-0547">Nucleotide-binding</keyword>
<reference evidence="3" key="2">
    <citation type="submission" date="2020-09" db="EMBL/GenBank/DDBJ databases">
        <authorList>
            <person name="Sun Q."/>
            <person name="Zhou Y."/>
        </authorList>
    </citation>
    <scope>NUCLEOTIDE SEQUENCE</scope>
    <source>
        <strain evidence="3">CGMCC 1.12153</strain>
    </source>
</reference>
<evidence type="ECO:0000259" key="2">
    <source>
        <dbReference type="PROSITE" id="PS50975"/>
    </source>
</evidence>
<dbReference type="InterPro" id="IPR048764">
    <property type="entry name" value="PylC_N"/>
</dbReference>
<dbReference type="RefSeq" id="WP_188377069.1">
    <property type="nucleotide sequence ID" value="NZ_BMEL01000002.1"/>
</dbReference>
<protein>
    <recommendedName>
        <fullName evidence="2">ATP-grasp domain-containing protein</fullName>
    </recommendedName>
</protein>
<organism evidence="3 4">
    <name type="scientific">Halobacillus andaensis</name>
    <dbReference type="NCBI Taxonomy" id="1176239"/>
    <lineage>
        <taxon>Bacteria</taxon>
        <taxon>Bacillati</taxon>
        <taxon>Bacillota</taxon>
        <taxon>Bacilli</taxon>
        <taxon>Bacillales</taxon>
        <taxon>Bacillaceae</taxon>
        <taxon>Halobacillus</taxon>
    </lineage>
</organism>
<dbReference type="Gene3D" id="3.30.470.20">
    <property type="entry name" value="ATP-grasp fold, B domain"/>
    <property type="match status" value="1"/>
</dbReference>
<keyword evidence="1" id="KW-0067">ATP-binding</keyword>
<reference evidence="3" key="1">
    <citation type="journal article" date="2014" name="Int. J. Syst. Evol. Microbiol.">
        <title>Complete genome sequence of Corynebacterium casei LMG S-19264T (=DSM 44701T), isolated from a smear-ripened cheese.</title>
        <authorList>
            <consortium name="US DOE Joint Genome Institute (JGI-PGF)"/>
            <person name="Walter F."/>
            <person name="Albersmeier A."/>
            <person name="Kalinowski J."/>
            <person name="Ruckert C."/>
        </authorList>
    </citation>
    <scope>NUCLEOTIDE SEQUENCE</scope>
    <source>
        <strain evidence="3">CGMCC 1.12153</strain>
    </source>
</reference>
<dbReference type="InterPro" id="IPR011761">
    <property type="entry name" value="ATP-grasp"/>
</dbReference>
<dbReference type="AlphaFoldDB" id="A0A917B2K8"/>
<dbReference type="Pfam" id="PF21360">
    <property type="entry name" value="PylC-like_N"/>
    <property type="match status" value="1"/>
</dbReference>
<dbReference type="Proteomes" id="UP000660110">
    <property type="component" value="Unassembled WGS sequence"/>
</dbReference>
<dbReference type="Pfam" id="PF15632">
    <property type="entry name" value="ATPgrasp_Ter"/>
    <property type="match status" value="1"/>
</dbReference>
<dbReference type="GO" id="GO:0005524">
    <property type="term" value="F:ATP binding"/>
    <property type="evidence" value="ECO:0007669"/>
    <property type="project" value="UniProtKB-UniRule"/>
</dbReference>
<sequence>MKRINVLVTGIGGPTAQGILQGLREKENVHIIGADRRRVTSGNQFCHKTYQIPRFTQEGEYKKAIAEIVEKEKIDTVYPSLHEEIEIYETFRDELSAVVALPQSNHFEILMNKESIYEYLNEMNLASYVPRYVGFNHPKELLQLVNTHFSQDEYIVAKQVEGHGAMGYAVLTNRDNFLKALKKGQNKIVDLEDYCEVDSSERRIAMEYLEGMEYSVDVLIHEGEVVTAIPRERDGVSSGLVLDGKVVYNEELIEAATAITEKLVTNGFINIQFIESAEGFKLTDVNPRFCGSQIMSLGAEVNFPYLFLQYNVLGEYPSVDPKWNIRMIRYRDHLFVDESEETTS</sequence>
<proteinExistence type="predicted"/>
<gene>
    <name evidence="3" type="ORF">GCM10010954_16980</name>
</gene>
<keyword evidence="4" id="KW-1185">Reference proteome</keyword>
<accession>A0A917B2K8</accession>